<keyword evidence="4" id="KW-1185">Reference proteome</keyword>
<name>A0A4P7UDX4_9ACTN</name>
<evidence type="ECO:0000313" key="2">
    <source>
        <dbReference type="EMBL" id="QCC78492.1"/>
    </source>
</evidence>
<evidence type="ECO:0000313" key="3">
    <source>
        <dbReference type="Proteomes" id="UP000297025"/>
    </source>
</evidence>
<dbReference type="EMBL" id="CP038462">
    <property type="protein sequence ID" value="QCC78492.1"/>
    <property type="molecule type" value="Genomic_DNA"/>
</dbReference>
<organism evidence="2 3">
    <name type="scientific">Nocardioides daphniae</name>
    <dbReference type="NCBI Taxonomy" id="402297"/>
    <lineage>
        <taxon>Bacteria</taxon>
        <taxon>Bacillati</taxon>
        <taxon>Actinomycetota</taxon>
        <taxon>Actinomycetes</taxon>
        <taxon>Propionibacteriales</taxon>
        <taxon>Nocardioidaceae</taxon>
        <taxon>Nocardioides</taxon>
    </lineage>
</organism>
<dbReference type="EMBL" id="BMCK01000001">
    <property type="protein sequence ID" value="GGD11982.1"/>
    <property type="molecule type" value="Genomic_DNA"/>
</dbReference>
<evidence type="ECO:0000313" key="1">
    <source>
        <dbReference type="EMBL" id="GGD11982.1"/>
    </source>
</evidence>
<dbReference type="AlphaFoldDB" id="A0A4P7UDX4"/>
<sequence>MAAASALLTACGDDVRNDYVAPPPRPAPSVAEMKAALLDTAEEQCPGGEVETNDVELQGASFVGTSNVSVAERGEWTGFTCRLEGAESRPDGPAQVTRALALLHRDGLAVRVDSAEPEVTANFLDEYFVRLGA</sequence>
<dbReference type="RefSeq" id="WP_135833529.1">
    <property type="nucleotide sequence ID" value="NZ_BMCK01000001.1"/>
</dbReference>
<dbReference type="KEGG" id="ndp:E2C04_17120"/>
<reference evidence="4" key="3">
    <citation type="journal article" date="2019" name="Int. J. Syst. Evol. Microbiol.">
        <title>The Global Catalogue of Microorganisms (GCM) 10K type strain sequencing project: providing services to taxonomists for standard genome sequencing and annotation.</title>
        <authorList>
            <consortium name="The Broad Institute Genomics Platform"/>
            <consortium name="The Broad Institute Genome Sequencing Center for Infectious Disease"/>
            <person name="Wu L."/>
            <person name="Ma J."/>
        </authorList>
    </citation>
    <scope>NUCLEOTIDE SEQUENCE [LARGE SCALE GENOMIC DNA]</scope>
    <source>
        <strain evidence="4">CCM 7403</strain>
    </source>
</reference>
<accession>A0A4P7UDX4</accession>
<dbReference type="Proteomes" id="UP000630594">
    <property type="component" value="Unassembled WGS sequence"/>
</dbReference>
<dbReference type="Proteomes" id="UP000297025">
    <property type="component" value="Chromosome"/>
</dbReference>
<reference evidence="1" key="5">
    <citation type="submission" date="2024-05" db="EMBL/GenBank/DDBJ databases">
        <authorList>
            <person name="Sun Q."/>
            <person name="Sedlacek I."/>
        </authorList>
    </citation>
    <scope>NUCLEOTIDE SEQUENCE</scope>
    <source>
        <strain evidence="1">CCM 7403</strain>
    </source>
</reference>
<reference evidence="1" key="2">
    <citation type="journal article" date="2014" name="Int. J. Syst. Evol. Microbiol.">
        <title>Complete genome of a new Firmicutes species belonging to the dominant human colonic microbiota ('Ruminococcus bicirculans') reveals two chromosomes and a selective capacity to utilize plant glucans.</title>
        <authorList>
            <consortium name="NISC Comparative Sequencing Program"/>
            <person name="Wegmann U."/>
            <person name="Louis P."/>
            <person name="Goesmann A."/>
            <person name="Henrissat B."/>
            <person name="Duncan S.H."/>
            <person name="Flint H.J."/>
        </authorList>
    </citation>
    <scope>NUCLEOTIDE SEQUENCE</scope>
    <source>
        <strain evidence="1">CCM 7403</strain>
    </source>
</reference>
<proteinExistence type="predicted"/>
<gene>
    <name evidence="2" type="ORF">E2C04_17120</name>
    <name evidence="1" type="ORF">GCM10007231_08580</name>
</gene>
<evidence type="ECO:0000313" key="4">
    <source>
        <dbReference type="Proteomes" id="UP000630594"/>
    </source>
</evidence>
<reference evidence="2" key="4">
    <citation type="submission" date="2019-03" db="EMBL/GenBank/DDBJ databases">
        <authorList>
            <person name="Huang Y."/>
        </authorList>
    </citation>
    <scope>NUCLEOTIDE SEQUENCE</scope>
    <source>
        <strain evidence="2">JCM 16608</strain>
    </source>
</reference>
<reference evidence="2 3" key="1">
    <citation type="journal article" date="2008" name="Int. J. Syst. Evol. Microbiol.">
        <title>Nocardioides daphniae sp. nov., isolated from Daphnia cucullata (Crustacea: Cladocera).</title>
        <authorList>
            <person name="Toth E.M."/>
            <person name="Keki Z."/>
            <person name="Homonnay Z.G."/>
            <person name="Borsodi A.K."/>
            <person name="Marialigeti K."/>
            <person name="Schumann P."/>
        </authorList>
    </citation>
    <scope>NUCLEOTIDE SEQUENCE [LARGE SCALE GENOMIC DNA]</scope>
    <source>
        <strain evidence="2 3">JCM 16608</strain>
    </source>
</reference>
<protein>
    <submittedName>
        <fullName evidence="2">Uncharacterized protein</fullName>
    </submittedName>
</protein>